<evidence type="ECO:0000313" key="2">
    <source>
        <dbReference type="Proteomes" id="UP000422569"/>
    </source>
</evidence>
<dbReference type="Gene3D" id="3.90.190.10">
    <property type="entry name" value="Protein tyrosine phosphatase superfamily"/>
    <property type="match status" value="1"/>
</dbReference>
<dbReference type="SUPFAM" id="SSF52799">
    <property type="entry name" value="(Phosphotyrosine protein) phosphatases II"/>
    <property type="match status" value="1"/>
</dbReference>
<protein>
    <submittedName>
        <fullName evidence="1">Protein tyrosine phosphatase</fullName>
    </submittedName>
</protein>
<dbReference type="EMBL" id="CP044331">
    <property type="protein sequence ID" value="QGM96344.1"/>
    <property type="molecule type" value="Genomic_DNA"/>
</dbReference>
<name>A0A6B8LY16_9HYPH</name>
<accession>A0A6B8LY16</accession>
<dbReference type="KEGG" id="mpar:F7D14_01800"/>
<organism evidence="1 2">
    <name type="scientific">Methylocystis parvus</name>
    <dbReference type="NCBI Taxonomy" id="134"/>
    <lineage>
        <taxon>Bacteria</taxon>
        <taxon>Pseudomonadati</taxon>
        <taxon>Pseudomonadota</taxon>
        <taxon>Alphaproteobacteria</taxon>
        <taxon>Hyphomicrobiales</taxon>
        <taxon>Methylocystaceae</taxon>
        <taxon>Methylocystis</taxon>
    </lineage>
</organism>
<proteinExistence type="predicted"/>
<evidence type="ECO:0000313" key="1">
    <source>
        <dbReference type="EMBL" id="QGM96344.1"/>
    </source>
</evidence>
<dbReference type="AlphaFoldDB" id="A0A6B8LY16"/>
<reference evidence="1 2" key="1">
    <citation type="submission" date="2019-09" db="EMBL/GenBank/DDBJ databases">
        <title>Isolation and complete genome sequencing of Methylocystis species.</title>
        <authorList>
            <person name="Rumah B.L."/>
            <person name="Stead C.E."/>
            <person name="Stevens B.C."/>
            <person name="Minton N.P."/>
            <person name="Grosse-Honebrink A."/>
            <person name="Zhang Y."/>
        </authorList>
    </citation>
    <scope>NUCLEOTIDE SEQUENCE [LARGE SCALE GENOMIC DNA]</scope>
    <source>
        <strain evidence="1 2">BRCS2</strain>
    </source>
</reference>
<dbReference type="RefSeq" id="WP_040579256.1">
    <property type="nucleotide sequence ID" value="NZ_CP044331.1"/>
</dbReference>
<dbReference type="InterPro" id="IPR029021">
    <property type="entry name" value="Prot-tyrosine_phosphatase-like"/>
</dbReference>
<dbReference type="Proteomes" id="UP000422569">
    <property type="component" value="Chromosome"/>
</dbReference>
<gene>
    <name evidence="1" type="ORF">F7D14_01800</name>
</gene>
<sequence length="172" mass="18558">MSNGRLYVCSMTKVVETVRATGARSLVTILTAGASLVRPCEIARERHLRVAVSDIEAPIDGHVLPGEEHVDRLLAFIEEWDQTDPLVIHCYAGVSRSPAAAYAAACALAPHRCEFELAQELRRISPTATPNRRIVALADRRLGREGRMVAAVAAIGRGADCFEGAPFALELA</sequence>
<keyword evidence="2" id="KW-1185">Reference proteome</keyword>